<dbReference type="PANTHER" id="PTHR24366:SF171">
    <property type="entry name" value="LEUCINE RICH REPEAT NEURONAL 4"/>
    <property type="match status" value="1"/>
</dbReference>
<evidence type="ECO:0000256" key="3">
    <source>
        <dbReference type="SAM" id="Coils"/>
    </source>
</evidence>
<keyword evidence="2" id="KW-0677">Repeat</keyword>
<dbReference type="Proteomes" id="UP001153620">
    <property type="component" value="Chromosome 3"/>
</dbReference>
<feature type="chain" id="PRO_5040192780" evidence="5">
    <location>
        <begin position="23"/>
        <end position="716"/>
    </location>
</feature>
<name>A0A9N9S3L2_9DIPT</name>
<dbReference type="SUPFAM" id="SSF52058">
    <property type="entry name" value="L domain-like"/>
    <property type="match status" value="1"/>
</dbReference>
<keyword evidence="4" id="KW-1133">Transmembrane helix</keyword>
<dbReference type="PANTHER" id="PTHR24366">
    <property type="entry name" value="IG(IMMUNOGLOBULIN) AND LRR(LEUCINE RICH REPEAT) DOMAINS"/>
    <property type="match status" value="1"/>
</dbReference>
<dbReference type="InterPro" id="IPR003591">
    <property type="entry name" value="Leu-rich_rpt_typical-subtyp"/>
</dbReference>
<feature type="coiled-coil region" evidence="3">
    <location>
        <begin position="593"/>
        <end position="620"/>
    </location>
</feature>
<reference evidence="6" key="1">
    <citation type="submission" date="2022-01" db="EMBL/GenBank/DDBJ databases">
        <authorList>
            <person name="King R."/>
        </authorList>
    </citation>
    <scope>NUCLEOTIDE SEQUENCE</scope>
</reference>
<keyword evidence="4" id="KW-0812">Transmembrane</keyword>
<organism evidence="6 7">
    <name type="scientific">Chironomus riparius</name>
    <dbReference type="NCBI Taxonomy" id="315576"/>
    <lineage>
        <taxon>Eukaryota</taxon>
        <taxon>Metazoa</taxon>
        <taxon>Ecdysozoa</taxon>
        <taxon>Arthropoda</taxon>
        <taxon>Hexapoda</taxon>
        <taxon>Insecta</taxon>
        <taxon>Pterygota</taxon>
        <taxon>Neoptera</taxon>
        <taxon>Endopterygota</taxon>
        <taxon>Diptera</taxon>
        <taxon>Nematocera</taxon>
        <taxon>Chironomoidea</taxon>
        <taxon>Chironomidae</taxon>
        <taxon>Chironominae</taxon>
        <taxon>Chironomus</taxon>
    </lineage>
</organism>
<gene>
    <name evidence="6" type="ORF">CHIRRI_LOCUS10416</name>
</gene>
<dbReference type="InterPro" id="IPR001611">
    <property type="entry name" value="Leu-rich_rpt"/>
</dbReference>
<protein>
    <submittedName>
        <fullName evidence="6">Uncharacterized protein</fullName>
    </submittedName>
</protein>
<dbReference type="AlphaFoldDB" id="A0A9N9S3L2"/>
<accession>A0A9N9S3L2</accession>
<evidence type="ECO:0000313" key="6">
    <source>
        <dbReference type="EMBL" id="CAG9807570.1"/>
    </source>
</evidence>
<sequence>MSRNINIMRFIVGILIVSSASANYNKINYFENFICDNPQTVGSVTNCKVRGIISKESLETIFNNLKTSDFRIYSCTYNCYYDSNYRLTRKDLTEYSILTFENSKFEKFPSGTFSKLSQINTLTAVNVNLTEINRDDFKSYKALQVLNLSSNKIKNLGNVVLLHLESLVKLDLSNNLIESIHITAFDECSKSLKNVDLSNNKLKQIYETMIDAVGQSEGSSLLLDYNEIEDIIPPISATKSSRKFDSLSFSFNKLKVFNYNCSNIKSLYLDSNQLEEFMLGNCTIGTLNATQNLLATAVVPTVSKLMISENDKLSNLKFNVENLTELEIRNIPAGLVTFDLIKNATKLVKLDATNTFLGTIKIDTFSEMEQLTELKLSNTGLSHIDYGMFSHQKNVKTFDISHNNLRSIDIKMLTSMKSLKLFDISGNNLTSFEHVNEINKIFLNLTEIGIADNNWNCSYLATLYKLFEENSILISQPSNIVKNLSNVMGIGCMTSSQLKIKLVDGDKANDSLVQKLNEIIEEINAEKTRNNNMKYDSDIVRAEFFHIQKDILDLKTKVAKDQFLMNVNSTNDNNDVDLTAVRNMMEQLNNFTLEKQKLAIDQLQLKIDQLHIQITKKDLENQNFVQKSQLTDLLADNQKVTPIKYEYVKQQNGNENENKTTHVLLTMVITCLVVVGIIFGYLKLKNLFYRQSDLYSVRARSTNTINTTVEIPGHNI</sequence>
<dbReference type="SMART" id="SM00369">
    <property type="entry name" value="LRR_TYP"/>
    <property type="match status" value="3"/>
</dbReference>
<evidence type="ECO:0000256" key="5">
    <source>
        <dbReference type="SAM" id="SignalP"/>
    </source>
</evidence>
<proteinExistence type="predicted"/>
<keyword evidence="7" id="KW-1185">Reference proteome</keyword>
<evidence type="ECO:0000256" key="4">
    <source>
        <dbReference type="SAM" id="Phobius"/>
    </source>
</evidence>
<dbReference type="EMBL" id="OU895879">
    <property type="protein sequence ID" value="CAG9807570.1"/>
    <property type="molecule type" value="Genomic_DNA"/>
</dbReference>
<evidence type="ECO:0000256" key="2">
    <source>
        <dbReference type="ARBA" id="ARBA00022737"/>
    </source>
</evidence>
<feature type="signal peptide" evidence="5">
    <location>
        <begin position="1"/>
        <end position="22"/>
    </location>
</feature>
<keyword evidence="1" id="KW-0433">Leucine-rich repeat</keyword>
<dbReference type="Gene3D" id="3.80.10.10">
    <property type="entry name" value="Ribonuclease Inhibitor"/>
    <property type="match status" value="2"/>
</dbReference>
<dbReference type="OrthoDB" id="7789470at2759"/>
<dbReference type="PROSITE" id="PS51450">
    <property type="entry name" value="LRR"/>
    <property type="match status" value="2"/>
</dbReference>
<dbReference type="Pfam" id="PF13855">
    <property type="entry name" value="LRR_8"/>
    <property type="match status" value="2"/>
</dbReference>
<keyword evidence="4" id="KW-0472">Membrane</keyword>
<dbReference type="InterPro" id="IPR032675">
    <property type="entry name" value="LRR_dom_sf"/>
</dbReference>
<feature type="transmembrane region" description="Helical" evidence="4">
    <location>
        <begin position="663"/>
        <end position="682"/>
    </location>
</feature>
<keyword evidence="3" id="KW-0175">Coiled coil</keyword>
<keyword evidence="5" id="KW-0732">Signal</keyword>
<evidence type="ECO:0000256" key="1">
    <source>
        <dbReference type="ARBA" id="ARBA00022614"/>
    </source>
</evidence>
<reference evidence="6" key="2">
    <citation type="submission" date="2022-10" db="EMBL/GenBank/DDBJ databases">
        <authorList>
            <consortium name="ENA_rothamsted_submissions"/>
            <consortium name="culmorum"/>
            <person name="King R."/>
        </authorList>
    </citation>
    <scope>NUCLEOTIDE SEQUENCE</scope>
</reference>
<evidence type="ECO:0000313" key="7">
    <source>
        <dbReference type="Proteomes" id="UP001153620"/>
    </source>
</evidence>